<organism evidence="8 9">
    <name type="scientific">Abyssalbus ytuae</name>
    <dbReference type="NCBI Taxonomy" id="2926907"/>
    <lineage>
        <taxon>Bacteria</taxon>
        <taxon>Pseudomonadati</taxon>
        <taxon>Bacteroidota</taxon>
        <taxon>Flavobacteriia</taxon>
        <taxon>Flavobacteriales</taxon>
        <taxon>Flavobacteriaceae</taxon>
        <taxon>Abyssalbus</taxon>
    </lineage>
</organism>
<evidence type="ECO:0000256" key="4">
    <source>
        <dbReference type="ARBA" id="ARBA00023136"/>
    </source>
</evidence>
<feature type="domain" description="SusD-like N-terminal" evidence="7">
    <location>
        <begin position="108"/>
        <end position="226"/>
    </location>
</feature>
<keyword evidence="3" id="KW-0732">Signal</keyword>
<keyword evidence="5" id="KW-0998">Cell outer membrane</keyword>
<evidence type="ECO:0000313" key="9">
    <source>
        <dbReference type="Proteomes" id="UP000831290"/>
    </source>
</evidence>
<evidence type="ECO:0000259" key="7">
    <source>
        <dbReference type="Pfam" id="PF14322"/>
    </source>
</evidence>
<dbReference type="Pfam" id="PF07980">
    <property type="entry name" value="SusD_RagB"/>
    <property type="match status" value="1"/>
</dbReference>
<evidence type="ECO:0000256" key="3">
    <source>
        <dbReference type="ARBA" id="ARBA00022729"/>
    </source>
</evidence>
<keyword evidence="9" id="KW-1185">Reference proteome</keyword>
<dbReference type="InterPro" id="IPR012944">
    <property type="entry name" value="SusD_RagB_dom"/>
</dbReference>
<sequence length="630" mass="72721">MKKNIYISVILMASMLLSCENDYLDVVPDNVAVLDNAFSDRYNAQKFLYTIYRAIPAPGDQNNPALSAMDEIWWPETEDWRPGPIIAQGFQSVTNPVYNKWEGRGTADLYVGIRNCNIFLDNIEKVQGMQQYEKTQWSAEVKFLKAYYHFYLLQMYGPIVINDEATEIQELPNAPAPTREKTDETFSYIVNLIDEAIKDLPLLLQFEAEDLGRITKPIAASIKARVLMTQASPLFNGNTVYAGFVNENGQPFFPQNYDANKWQLAATACKEAIDICHEAGMRLYQTGDYINPFTLSDITLLKAALRGRVTEKWNPEIIWGSTNDTWDIQNISIPRLYSYVTSPTASRHAPTIGTVEMYYTKNGIPINEDTSYDYSNRYKLRTAEDTDKYLIEIGQETAILNFDRETRFYADIAFDRGVWFGNGKDKTDEDPWYIHGRYGEFASIFNPDQYSVTGYWAKKLVNIESQVEGGTDFNQVRYSFPIIRLADLYLYYAEALNEVKAAPDAEVYEYIDLVRKRAGLESVVDSWSSPFSKNPSKPLTKDGMRKIIQQERLIELSFEGSRFWDLRRWKLAKDYMNKPIKGWNVRESEAIDYYTPRVLYNPTFSERDYLWPIPENEIIKTPSIIQNPGW</sequence>
<reference evidence="8" key="1">
    <citation type="submission" date="2022-03" db="EMBL/GenBank/DDBJ databases">
        <title>Description of Abyssus ytuae gen. nov., sp. nov., a novel member of the family Flavobacteriaceae isolated from the sediment of Mariana Trench.</title>
        <authorList>
            <person name="Zhang J."/>
            <person name="Xu X."/>
        </authorList>
    </citation>
    <scope>NUCLEOTIDE SEQUENCE</scope>
    <source>
        <strain evidence="8">MT3330</strain>
    </source>
</reference>
<name>A0A9E7A087_9FLAO</name>
<evidence type="ECO:0000256" key="5">
    <source>
        <dbReference type="ARBA" id="ARBA00023237"/>
    </source>
</evidence>
<proteinExistence type="inferred from homology"/>
<dbReference type="PROSITE" id="PS51257">
    <property type="entry name" value="PROKAR_LIPOPROTEIN"/>
    <property type="match status" value="1"/>
</dbReference>
<keyword evidence="4" id="KW-0472">Membrane</keyword>
<feature type="domain" description="RagB/SusD" evidence="6">
    <location>
        <begin position="315"/>
        <end position="630"/>
    </location>
</feature>
<dbReference type="GO" id="GO:0009279">
    <property type="term" value="C:cell outer membrane"/>
    <property type="evidence" value="ECO:0007669"/>
    <property type="project" value="UniProtKB-SubCell"/>
</dbReference>
<evidence type="ECO:0000259" key="6">
    <source>
        <dbReference type="Pfam" id="PF07980"/>
    </source>
</evidence>
<comment type="similarity">
    <text evidence="2">Belongs to the SusD family.</text>
</comment>
<dbReference type="AlphaFoldDB" id="A0A9E7A087"/>
<accession>A0A9E7A087</accession>
<dbReference type="SUPFAM" id="SSF48452">
    <property type="entry name" value="TPR-like"/>
    <property type="match status" value="1"/>
</dbReference>
<dbReference type="RefSeq" id="WP_255844670.1">
    <property type="nucleotide sequence ID" value="NZ_CP094358.1"/>
</dbReference>
<evidence type="ECO:0000313" key="8">
    <source>
        <dbReference type="EMBL" id="UOB18442.1"/>
    </source>
</evidence>
<dbReference type="Pfam" id="PF14322">
    <property type="entry name" value="SusD-like_3"/>
    <property type="match status" value="1"/>
</dbReference>
<dbReference type="EMBL" id="CP094358">
    <property type="protein sequence ID" value="UOB18442.1"/>
    <property type="molecule type" value="Genomic_DNA"/>
</dbReference>
<dbReference type="InterPro" id="IPR033985">
    <property type="entry name" value="SusD-like_N"/>
</dbReference>
<dbReference type="KEGG" id="fbm:MQE35_03920"/>
<dbReference type="Gene3D" id="1.25.40.390">
    <property type="match status" value="1"/>
</dbReference>
<dbReference type="Proteomes" id="UP000831290">
    <property type="component" value="Chromosome"/>
</dbReference>
<comment type="subcellular location">
    <subcellularLocation>
        <location evidence="1">Cell outer membrane</location>
    </subcellularLocation>
</comment>
<evidence type="ECO:0000256" key="2">
    <source>
        <dbReference type="ARBA" id="ARBA00006275"/>
    </source>
</evidence>
<dbReference type="InterPro" id="IPR011990">
    <property type="entry name" value="TPR-like_helical_dom_sf"/>
</dbReference>
<evidence type="ECO:0000256" key="1">
    <source>
        <dbReference type="ARBA" id="ARBA00004442"/>
    </source>
</evidence>
<protein>
    <submittedName>
        <fullName evidence="8">RagB/SusD family nutrient uptake outer membrane protein</fullName>
    </submittedName>
</protein>
<gene>
    <name evidence="8" type="ORF">MQE35_03920</name>
</gene>